<proteinExistence type="predicted"/>
<organism evidence="2 3">
    <name type="scientific">Mycena rosella</name>
    <name type="common">Pink bonnet</name>
    <name type="synonym">Agaricus rosellus</name>
    <dbReference type="NCBI Taxonomy" id="1033263"/>
    <lineage>
        <taxon>Eukaryota</taxon>
        <taxon>Fungi</taxon>
        <taxon>Dikarya</taxon>
        <taxon>Basidiomycota</taxon>
        <taxon>Agaricomycotina</taxon>
        <taxon>Agaricomycetes</taxon>
        <taxon>Agaricomycetidae</taxon>
        <taxon>Agaricales</taxon>
        <taxon>Marasmiineae</taxon>
        <taxon>Mycenaceae</taxon>
        <taxon>Mycena</taxon>
    </lineage>
</organism>
<dbReference type="AlphaFoldDB" id="A0AAD7GZK2"/>
<feature type="region of interest" description="Disordered" evidence="1">
    <location>
        <begin position="54"/>
        <end position="113"/>
    </location>
</feature>
<sequence>MSSVLGLIRRIYTPLKFGILGAAAVAPDALINPAKSHPEAVVYVVAADSQDRATVSLRNTESPRSPRSTGGALMDMDSSRLHHQRDALRRRRRCPTPQPRSTTPLMPRLFPPS</sequence>
<feature type="compositionally biased region" description="Basic and acidic residues" evidence="1">
    <location>
        <begin position="77"/>
        <end position="87"/>
    </location>
</feature>
<comment type="caution">
    <text evidence="2">The sequence shown here is derived from an EMBL/GenBank/DDBJ whole genome shotgun (WGS) entry which is preliminary data.</text>
</comment>
<evidence type="ECO:0000256" key="1">
    <source>
        <dbReference type="SAM" id="MobiDB-lite"/>
    </source>
</evidence>
<dbReference type="Proteomes" id="UP001221757">
    <property type="component" value="Unassembled WGS sequence"/>
</dbReference>
<reference evidence="2" key="1">
    <citation type="submission" date="2023-03" db="EMBL/GenBank/DDBJ databases">
        <title>Massive genome expansion in bonnet fungi (Mycena s.s.) driven by repeated elements and novel gene families across ecological guilds.</title>
        <authorList>
            <consortium name="Lawrence Berkeley National Laboratory"/>
            <person name="Harder C.B."/>
            <person name="Miyauchi S."/>
            <person name="Viragh M."/>
            <person name="Kuo A."/>
            <person name="Thoen E."/>
            <person name="Andreopoulos B."/>
            <person name="Lu D."/>
            <person name="Skrede I."/>
            <person name="Drula E."/>
            <person name="Henrissat B."/>
            <person name="Morin E."/>
            <person name="Kohler A."/>
            <person name="Barry K."/>
            <person name="LaButti K."/>
            <person name="Morin E."/>
            <person name="Salamov A."/>
            <person name="Lipzen A."/>
            <person name="Mereny Z."/>
            <person name="Hegedus B."/>
            <person name="Baldrian P."/>
            <person name="Stursova M."/>
            <person name="Weitz H."/>
            <person name="Taylor A."/>
            <person name="Grigoriev I.V."/>
            <person name="Nagy L.G."/>
            <person name="Martin F."/>
            <person name="Kauserud H."/>
        </authorList>
    </citation>
    <scope>NUCLEOTIDE SEQUENCE</scope>
    <source>
        <strain evidence="2">CBHHK067</strain>
    </source>
</reference>
<protein>
    <recommendedName>
        <fullName evidence="4">Gfo/Idh/MocA-like oxidoreductase N-terminal domain-containing protein</fullName>
    </recommendedName>
</protein>
<keyword evidence="3" id="KW-1185">Reference proteome</keyword>
<feature type="compositionally biased region" description="Polar residues" evidence="1">
    <location>
        <begin position="54"/>
        <end position="68"/>
    </location>
</feature>
<evidence type="ECO:0000313" key="2">
    <source>
        <dbReference type="EMBL" id="KAJ7708864.1"/>
    </source>
</evidence>
<accession>A0AAD7GZK2</accession>
<dbReference type="EMBL" id="JARKIE010000003">
    <property type="protein sequence ID" value="KAJ7708864.1"/>
    <property type="molecule type" value="Genomic_DNA"/>
</dbReference>
<name>A0AAD7GZK2_MYCRO</name>
<evidence type="ECO:0008006" key="4">
    <source>
        <dbReference type="Google" id="ProtNLM"/>
    </source>
</evidence>
<evidence type="ECO:0000313" key="3">
    <source>
        <dbReference type="Proteomes" id="UP001221757"/>
    </source>
</evidence>
<gene>
    <name evidence="2" type="ORF">B0H17DRAFT_367481</name>
</gene>